<dbReference type="EMBL" id="CP002049">
    <property type="protein sequence ID" value="ADI15253.1"/>
    <property type="molecule type" value="Genomic_DNA"/>
</dbReference>
<reference evidence="2 3" key="2">
    <citation type="journal article" date="2011" name="Stand. Genomic Sci.">
        <title>Complete genome sequence of Truepera radiovictrix type strain (RQ-24).</title>
        <authorList>
            <person name="Ivanova N."/>
            <person name="Rohde C."/>
            <person name="Munk C."/>
            <person name="Nolan M."/>
            <person name="Lucas S."/>
            <person name="Del Rio T.G."/>
            <person name="Tice H."/>
            <person name="Deshpande S."/>
            <person name="Cheng J.F."/>
            <person name="Tapia R."/>
            <person name="Han C."/>
            <person name="Goodwin L."/>
            <person name="Pitluck S."/>
            <person name="Liolios K."/>
            <person name="Mavromatis K."/>
            <person name="Mikhailova N."/>
            <person name="Pati A."/>
            <person name="Chen A."/>
            <person name="Palaniappan K."/>
            <person name="Land M."/>
            <person name="Hauser L."/>
            <person name="Chang Y.J."/>
            <person name="Jeffries C.D."/>
            <person name="Brambilla E."/>
            <person name="Rohde M."/>
            <person name="Goker M."/>
            <person name="Tindall B.J."/>
            <person name="Woyke T."/>
            <person name="Bristow J."/>
            <person name="Eisen J.A."/>
            <person name="Markowitz V."/>
            <person name="Hugenholtz P."/>
            <person name="Kyrpides N.C."/>
            <person name="Klenk H.P."/>
            <person name="Lapidus A."/>
        </authorList>
    </citation>
    <scope>NUCLEOTIDE SEQUENCE [LARGE SCALE GENOMIC DNA]</scope>
    <source>
        <strain evidence="3">DSM 17093 / CIP 108686 / LMG 22925 / RQ-24</strain>
    </source>
</reference>
<evidence type="ECO:0000256" key="1">
    <source>
        <dbReference type="SAM" id="Phobius"/>
    </source>
</evidence>
<feature type="transmembrane region" description="Helical" evidence="1">
    <location>
        <begin position="29"/>
        <end position="46"/>
    </location>
</feature>
<organism evidence="2 3">
    <name type="scientific">Truepera radiovictrix (strain DSM 17093 / CIP 108686 / LMG 22925 / RQ-24)</name>
    <dbReference type="NCBI Taxonomy" id="649638"/>
    <lineage>
        <taxon>Bacteria</taxon>
        <taxon>Thermotogati</taxon>
        <taxon>Deinococcota</taxon>
        <taxon>Deinococci</taxon>
        <taxon>Trueperales</taxon>
        <taxon>Trueperaceae</taxon>
        <taxon>Truepera</taxon>
    </lineage>
</organism>
<keyword evidence="1" id="KW-0812">Transmembrane</keyword>
<dbReference type="RefSeq" id="WP_013178617.1">
    <property type="nucleotide sequence ID" value="NC_014221.1"/>
</dbReference>
<keyword evidence="1" id="KW-0472">Membrane</keyword>
<dbReference type="HOGENOM" id="CLU_1795646_0_0_0"/>
<reference evidence="3" key="1">
    <citation type="submission" date="2010-05" db="EMBL/GenBank/DDBJ databases">
        <title>The complete genome of Truepera radiovictris DSM 17093.</title>
        <authorList>
            <consortium name="US DOE Joint Genome Institute (JGI-PGF)"/>
            <person name="Lucas S."/>
            <person name="Copeland A."/>
            <person name="Lapidus A."/>
            <person name="Glavina del Rio T."/>
            <person name="Dalin E."/>
            <person name="Tice H."/>
            <person name="Bruce D."/>
            <person name="Goodwin L."/>
            <person name="Pitluck S."/>
            <person name="Kyrpides N."/>
            <person name="Mavromatis K."/>
            <person name="Ovchinnikova G."/>
            <person name="Munk A.C."/>
            <person name="Detter J.C."/>
            <person name="Han C."/>
            <person name="Tapia R."/>
            <person name="Land M."/>
            <person name="Hauser L."/>
            <person name="Markowitz V."/>
            <person name="Cheng J.-F."/>
            <person name="Hugenholtz P."/>
            <person name="Woyke T."/>
            <person name="Wu D."/>
            <person name="Tindall B."/>
            <person name="Pomrenke H.G."/>
            <person name="Brambilla E."/>
            <person name="Klenk H.-P."/>
            <person name="Eisen J.A."/>
        </authorList>
    </citation>
    <scope>NUCLEOTIDE SEQUENCE [LARGE SCALE GENOMIC DNA]</scope>
    <source>
        <strain evidence="3">DSM 17093 / CIP 108686 / LMG 22925 / RQ-24</strain>
    </source>
</reference>
<accession>D7CRS5</accession>
<name>D7CRS5_TRURR</name>
<dbReference type="AlphaFoldDB" id="D7CRS5"/>
<protein>
    <submittedName>
        <fullName evidence="2">Uncharacterized protein</fullName>
    </submittedName>
</protein>
<evidence type="ECO:0000313" key="2">
    <source>
        <dbReference type="EMBL" id="ADI15253.1"/>
    </source>
</evidence>
<sequence>MNARRTASLGPFLLALALGAAATRLAENAAAFVALIVVFAAALWLLQPKRRALPRHTPRVQVGERRLTRLAPEGRSSPLVTGTTVVCKRITPERQEWVSSRTGRLYDVSCHNGPPNARPGDRGRVAVTATGWRIVPDPVPPDLD</sequence>
<dbReference type="STRING" id="649638.Trad_2140"/>
<proteinExistence type="predicted"/>
<dbReference type="Proteomes" id="UP000000379">
    <property type="component" value="Chromosome"/>
</dbReference>
<gene>
    <name evidence="2" type="ordered locus">Trad_2140</name>
</gene>
<keyword evidence="3" id="KW-1185">Reference proteome</keyword>
<dbReference type="KEGG" id="tra:Trad_2140"/>
<keyword evidence="1" id="KW-1133">Transmembrane helix</keyword>
<evidence type="ECO:0000313" key="3">
    <source>
        <dbReference type="Proteomes" id="UP000000379"/>
    </source>
</evidence>